<evidence type="ECO:0000256" key="8">
    <source>
        <dbReference type="ARBA" id="ARBA00022946"/>
    </source>
</evidence>
<evidence type="ECO:0000256" key="6">
    <source>
        <dbReference type="ARBA" id="ARBA00022777"/>
    </source>
</evidence>
<dbReference type="PhylomeDB" id="A0A060T741"/>
<evidence type="ECO:0000256" key="9">
    <source>
        <dbReference type="ARBA" id="ARBA00023128"/>
    </source>
</evidence>
<name>A0A060T741_BLAAD</name>
<comment type="similarity">
    <text evidence="2 10">Belongs to the PDK/BCKDK protein kinase family.</text>
</comment>
<keyword evidence="5 10" id="KW-0547">Nucleotide-binding</keyword>
<evidence type="ECO:0000256" key="1">
    <source>
        <dbReference type="ARBA" id="ARBA00004305"/>
    </source>
</evidence>
<comment type="subcellular location">
    <subcellularLocation>
        <location evidence="1 10">Mitochondrion matrix</location>
    </subcellularLocation>
</comment>
<keyword evidence="7 10" id="KW-0067">ATP-binding</keyword>
<dbReference type="Pfam" id="PF10436">
    <property type="entry name" value="BCDHK_Adom3"/>
    <property type="match status" value="1"/>
</dbReference>
<dbReference type="PANTHER" id="PTHR11947">
    <property type="entry name" value="PYRUVATE DEHYDROGENASE KINASE"/>
    <property type="match status" value="1"/>
</dbReference>
<keyword evidence="9 10" id="KW-0496">Mitochondrion</keyword>
<dbReference type="InterPro" id="IPR003594">
    <property type="entry name" value="HATPase_dom"/>
</dbReference>
<evidence type="ECO:0000256" key="5">
    <source>
        <dbReference type="ARBA" id="ARBA00022741"/>
    </source>
</evidence>
<dbReference type="InterPro" id="IPR036784">
    <property type="entry name" value="AK/P_DHK_N_sf"/>
</dbReference>
<dbReference type="InterPro" id="IPR018955">
    <property type="entry name" value="BCDHK/PDK_N"/>
</dbReference>
<dbReference type="Gene3D" id="1.20.140.20">
    <property type="entry name" value="Alpha-ketoacid/pyruvate dehydrogenase kinase, N-terminal domain"/>
    <property type="match status" value="1"/>
</dbReference>
<dbReference type="AlphaFoldDB" id="A0A060T741"/>
<evidence type="ECO:0000256" key="3">
    <source>
        <dbReference type="ARBA" id="ARBA00022553"/>
    </source>
</evidence>
<reference evidence="12" key="2">
    <citation type="submission" date="2014-06" db="EMBL/GenBank/DDBJ databases">
        <title>The complete genome of Blastobotrys (Arxula) adeninivorans LS3 - a yeast of biotechnological interest.</title>
        <authorList>
            <person name="Kunze G."/>
            <person name="Gaillardin C."/>
            <person name="Czernicka M."/>
            <person name="Durrens P."/>
            <person name="Martin T."/>
            <person name="Boer E."/>
            <person name="Gabaldon T."/>
            <person name="Cruz J."/>
            <person name="Talla E."/>
            <person name="Marck C."/>
            <person name="Goffeau A."/>
            <person name="Barbe V."/>
            <person name="Baret P."/>
            <person name="Baronian K."/>
            <person name="Beier S."/>
            <person name="Bleykasten C."/>
            <person name="Bode R."/>
            <person name="Casaregola S."/>
            <person name="Despons L."/>
            <person name="Fairhead C."/>
            <person name="Giersberg M."/>
            <person name="Gierski P."/>
            <person name="Hahnel U."/>
            <person name="Hartmann A."/>
            <person name="Jankowska D."/>
            <person name="Jubin C."/>
            <person name="Jung P."/>
            <person name="Lafontaine I."/>
            <person name="Leh-Louis V."/>
            <person name="Lemaire M."/>
            <person name="Marcet-Houben M."/>
            <person name="Mascher M."/>
            <person name="Morel G."/>
            <person name="Richard G.-F."/>
            <person name="Riechen J."/>
            <person name="Sacerdot C."/>
            <person name="Sarkar A."/>
            <person name="Savel G."/>
            <person name="Schacherer J."/>
            <person name="Sherman D."/>
            <person name="Straub M.-L."/>
            <person name="Stein N."/>
            <person name="Thierry A."/>
            <person name="Trautwein-Schult A."/>
            <person name="Westhof E."/>
            <person name="Worch S."/>
            <person name="Dujon B."/>
            <person name="Souciet J.-L."/>
            <person name="Wincker P."/>
            <person name="Scholz U."/>
            <person name="Neuveglise N."/>
        </authorList>
    </citation>
    <scope>NUCLEOTIDE SEQUENCE</scope>
    <source>
        <strain evidence="12">LS3</strain>
    </source>
</reference>
<keyword evidence="8" id="KW-0809">Transit peptide</keyword>
<dbReference type="PROSITE" id="PS50109">
    <property type="entry name" value="HIS_KIN"/>
    <property type="match status" value="1"/>
</dbReference>
<evidence type="ECO:0000259" key="11">
    <source>
        <dbReference type="PROSITE" id="PS50109"/>
    </source>
</evidence>
<sequence length="389" mass="42963">MAISRALCLASRRPLFRGVPRPAVWGRHRTFVSLAKLSREERTELEEQIERYAEIPQESVTMDDLIAFKQPIGEKELLKNAETALNAIIIRLAHRLHALRQLDYLIVLNPNISQIYSIYFNSFRVMKSHEVPKTLEENAKFVDVLADLVEGHSNTIPVLARGFSEAHRYVSAETSAQFLDTHLRARIGTRLLASHHISLTNPIGDNFIGTVQKNCRPADTLMDCAGFVGEICDMKYGTIPRLMIDQGAEVELPYVPVHMDYIFTELLKNSFRAVIENQTSNIPVVATIVRTGQGVMIRIRDRGGGIPPAAEKNIFGYAFSTFEDGEGTGFSTLNSPPGGGGSSIAGLGYGLPLSRAYAEFFGGKLQVQTSHGWGTDVYVTLKGPATTPM</sequence>
<dbReference type="SUPFAM" id="SSF55874">
    <property type="entry name" value="ATPase domain of HSP90 chaperone/DNA topoisomerase II/histidine kinase"/>
    <property type="match status" value="1"/>
</dbReference>
<dbReference type="Pfam" id="PF02518">
    <property type="entry name" value="HATPase_c"/>
    <property type="match status" value="1"/>
</dbReference>
<dbReference type="PANTHER" id="PTHR11947:SF20">
    <property type="entry name" value="[3-METHYL-2-OXOBUTANOATE DEHYDROGENASE [LIPOAMIDE]] KINASE, MITOCHONDRIAL"/>
    <property type="match status" value="1"/>
</dbReference>
<dbReference type="GO" id="GO:0004740">
    <property type="term" value="F:pyruvate dehydrogenase (acetyl-transferring) kinase activity"/>
    <property type="evidence" value="ECO:0007669"/>
    <property type="project" value="TreeGrafter"/>
</dbReference>
<accession>A0A060T741</accession>
<dbReference type="InterPro" id="IPR039028">
    <property type="entry name" value="BCKD/PDK"/>
</dbReference>
<dbReference type="EC" id="2.7.11.-" evidence="10"/>
<dbReference type="EMBL" id="HG937694">
    <property type="protein sequence ID" value="CDP36955.1"/>
    <property type="molecule type" value="Genomic_DNA"/>
</dbReference>
<evidence type="ECO:0000256" key="10">
    <source>
        <dbReference type="RuleBase" id="RU366032"/>
    </source>
</evidence>
<dbReference type="SUPFAM" id="SSF69012">
    <property type="entry name" value="alpha-ketoacid dehydrogenase kinase, N-terminal domain"/>
    <property type="match status" value="1"/>
</dbReference>
<evidence type="ECO:0000256" key="4">
    <source>
        <dbReference type="ARBA" id="ARBA00022679"/>
    </source>
</evidence>
<feature type="domain" description="Histidine kinase" evidence="11">
    <location>
        <begin position="256"/>
        <end position="385"/>
    </location>
</feature>
<organism evidence="12">
    <name type="scientific">Blastobotrys adeninivorans</name>
    <name type="common">Yeast</name>
    <name type="synonym">Arxula adeninivorans</name>
    <dbReference type="NCBI Taxonomy" id="409370"/>
    <lineage>
        <taxon>Eukaryota</taxon>
        <taxon>Fungi</taxon>
        <taxon>Dikarya</taxon>
        <taxon>Ascomycota</taxon>
        <taxon>Saccharomycotina</taxon>
        <taxon>Dipodascomycetes</taxon>
        <taxon>Dipodascales</taxon>
        <taxon>Trichomonascaceae</taxon>
        <taxon>Blastobotrys</taxon>
    </lineage>
</organism>
<dbReference type="PRINTS" id="PR00344">
    <property type="entry name" value="BCTRLSENSOR"/>
</dbReference>
<dbReference type="SMART" id="SM00387">
    <property type="entry name" value="HATPase_c"/>
    <property type="match status" value="1"/>
</dbReference>
<keyword evidence="4 10" id="KW-0808">Transferase</keyword>
<keyword evidence="3" id="KW-0597">Phosphoprotein</keyword>
<keyword evidence="6 10" id="KW-0418">Kinase</keyword>
<dbReference type="GO" id="GO:0005524">
    <property type="term" value="F:ATP binding"/>
    <property type="evidence" value="ECO:0007669"/>
    <property type="project" value="UniProtKB-UniRule"/>
</dbReference>
<dbReference type="GO" id="GO:0005759">
    <property type="term" value="C:mitochondrial matrix"/>
    <property type="evidence" value="ECO:0007669"/>
    <property type="project" value="UniProtKB-SubCell"/>
</dbReference>
<dbReference type="InterPro" id="IPR004358">
    <property type="entry name" value="Sig_transdc_His_kin-like_C"/>
</dbReference>
<protein>
    <recommendedName>
        <fullName evidence="10">Protein-serine/threonine kinase</fullName>
        <ecNumber evidence="10">2.7.11.-</ecNumber>
    </recommendedName>
</protein>
<evidence type="ECO:0000313" key="12">
    <source>
        <dbReference type="EMBL" id="CDP36955.1"/>
    </source>
</evidence>
<dbReference type="GO" id="GO:0010906">
    <property type="term" value="P:regulation of glucose metabolic process"/>
    <property type="evidence" value="ECO:0007669"/>
    <property type="project" value="TreeGrafter"/>
</dbReference>
<evidence type="ECO:0000256" key="2">
    <source>
        <dbReference type="ARBA" id="ARBA00006155"/>
    </source>
</evidence>
<evidence type="ECO:0000256" key="7">
    <source>
        <dbReference type="ARBA" id="ARBA00022840"/>
    </source>
</evidence>
<dbReference type="InterPro" id="IPR036890">
    <property type="entry name" value="HATPase_C_sf"/>
</dbReference>
<proteinExistence type="inferred from homology"/>
<dbReference type="InterPro" id="IPR005467">
    <property type="entry name" value="His_kinase_dom"/>
</dbReference>
<gene>
    <name evidence="12" type="ORF">GNLVRS02_ARAD1D00440g</name>
</gene>
<dbReference type="Gene3D" id="3.30.565.10">
    <property type="entry name" value="Histidine kinase-like ATPase, C-terminal domain"/>
    <property type="match status" value="1"/>
</dbReference>
<reference evidence="12" key="1">
    <citation type="submission" date="2014-02" db="EMBL/GenBank/DDBJ databases">
        <authorList>
            <person name="Genoscope - CEA"/>
        </authorList>
    </citation>
    <scope>NUCLEOTIDE SEQUENCE</scope>
    <source>
        <strain evidence="12">LS3</strain>
    </source>
</reference>